<sequence length="97" mass="11028">MITWPLFAEQFFNENLLVTQLKIGVSIGVERGLTWGEEEEIDVLVKRDQVQEAVSWLINSGDDEVESIRKRVNQLKESGRMAVSKGGSSYMEHSPFN</sequence>
<comment type="caution">
    <text evidence="1">The sequence shown here is derived from an EMBL/GenBank/DDBJ whole genome shotgun (WGS) entry which is preliminary data.</text>
</comment>
<gene>
    <name evidence="1" type="ORF">Patl1_32146</name>
</gene>
<name>A0ACC1AQK5_9ROSI</name>
<accession>A0ACC1AQK5</accession>
<protein>
    <submittedName>
        <fullName evidence="1">Uncharacterized protein</fullName>
    </submittedName>
</protein>
<evidence type="ECO:0000313" key="2">
    <source>
        <dbReference type="Proteomes" id="UP001164250"/>
    </source>
</evidence>
<keyword evidence="2" id="KW-1185">Reference proteome</keyword>
<reference evidence="2" key="1">
    <citation type="journal article" date="2023" name="G3 (Bethesda)">
        <title>Genome assembly and association tests identify interacting loci associated with vigor, precocity, and sex in interspecific pistachio rootstocks.</title>
        <authorList>
            <person name="Palmer W."/>
            <person name="Jacygrad E."/>
            <person name="Sagayaradj S."/>
            <person name="Cavanaugh K."/>
            <person name="Han R."/>
            <person name="Bertier L."/>
            <person name="Beede B."/>
            <person name="Kafkas S."/>
            <person name="Golino D."/>
            <person name="Preece J."/>
            <person name="Michelmore R."/>
        </authorList>
    </citation>
    <scope>NUCLEOTIDE SEQUENCE [LARGE SCALE GENOMIC DNA]</scope>
</reference>
<evidence type="ECO:0000313" key="1">
    <source>
        <dbReference type="EMBL" id="KAJ0088952.1"/>
    </source>
</evidence>
<proteinExistence type="predicted"/>
<dbReference type="EMBL" id="CM047905">
    <property type="protein sequence ID" value="KAJ0088952.1"/>
    <property type="molecule type" value="Genomic_DNA"/>
</dbReference>
<dbReference type="Proteomes" id="UP001164250">
    <property type="component" value="Chromosome 9"/>
</dbReference>
<organism evidence="1 2">
    <name type="scientific">Pistacia atlantica</name>
    <dbReference type="NCBI Taxonomy" id="434234"/>
    <lineage>
        <taxon>Eukaryota</taxon>
        <taxon>Viridiplantae</taxon>
        <taxon>Streptophyta</taxon>
        <taxon>Embryophyta</taxon>
        <taxon>Tracheophyta</taxon>
        <taxon>Spermatophyta</taxon>
        <taxon>Magnoliopsida</taxon>
        <taxon>eudicotyledons</taxon>
        <taxon>Gunneridae</taxon>
        <taxon>Pentapetalae</taxon>
        <taxon>rosids</taxon>
        <taxon>malvids</taxon>
        <taxon>Sapindales</taxon>
        <taxon>Anacardiaceae</taxon>
        <taxon>Pistacia</taxon>
    </lineage>
</organism>